<evidence type="ECO:0000256" key="6">
    <source>
        <dbReference type="ARBA" id="ARBA00022917"/>
    </source>
</evidence>
<accession>A0AAV9Q044</accession>
<dbReference type="NCBIfam" id="TIGR00398">
    <property type="entry name" value="metG"/>
    <property type="match status" value="1"/>
</dbReference>
<dbReference type="Proteomes" id="UP001345827">
    <property type="component" value="Unassembled WGS sequence"/>
</dbReference>
<dbReference type="InterPro" id="IPR033911">
    <property type="entry name" value="MetRS_core"/>
</dbReference>
<proteinExistence type="inferred from homology"/>
<dbReference type="EC" id="6.1.1.10" evidence="2"/>
<dbReference type="PRINTS" id="PR01041">
    <property type="entry name" value="TRNASYNTHMET"/>
</dbReference>
<name>A0AAV9Q044_9PEZI</name>
<keyword evidence="5 10" id="KW-0067">ATP-binding</keyword>
<dbReference type="CDD" id="cd00814">
    <property type="entry name" value="MetRS_core"/>
    <property type="match status" value="1"/>
</dbReference>
<organism evidence="14 15">
    <name type="scientific">Vermiconidia calcicola</name>
    <dbReference type="NCBI Taxonomy" id="1690605"/>
    <lineage>
        <taxon>Eukaryota</taxon>
        <taxon>Fungi</taxon>
        <taxon>Dikarya</taxon>
        <taxon>Ascomycota</taxon>
        <taxon>Pezizomycotina</taxon>
        <taxon>Dothideomycetes</taxon>
        <taxon>Dothideomycetidae</taxon>
        <taxon>Mycosphaerellales</taxon>
        <taxon>Extremaceae</taxon>
        <taxon>Vermiconidia</taxon>
    </lineage>
</organism>
<dbReference type="SUPFAM" id="SSF52374">
    <property type="entry name" value="Nucleotidylyl transferase"/>
    <property type="match status" value="1"/>
</dbReference>
<comment type="similarity">
    <text evidence="1 10">Belongs to the class-I aminoacyl-tRNA synthetase family.</text>
</comment>
<dbReference type="SUPFAM" id="SSF47323">
    <property type="entry name" value="Anticodon-binding domain of a subclass of class I aminoacyl-tRNA synthetases"/>
    <property type="match status" value="1"/>
</dbReference>
<reference evidence="14 15" key="1">
    <citation type="submission" date="2023-06" db="EMBL/GenBank/DDBJ databases">
        <title>Black Yeasts Isolated from many extreme environments.</title>
        <authorList>
            <person name="Coleine C."/>
            <person name="Stajich J.E."/>
            <person name="Selbmann L."/>
        </authorList>
    </citation>
    <scope>NUCLEOTIDE SEQUENCE [LARGE SCALE GENOMIC DNA]</scope>
    <source>
        <strain evidence="14 15">CCFEE 5887</strain>
    </source>
</reference>
<dbReference type="Gene3D" id="2.170.220.10">
    <property type="match status" value="1"/>
</dbReference>
<feature type="domain" description="Methionyl-tRNA synthetase anticodon-binding" evidence="13">
    <location>
        <begin position="472"/>
        <end position="567"/>
    </location>
</feature>
<evidence type="ECO:0000259" key="12">
    <source>
        <dbReference type="Pfam" id="PF09334"/>
    </source>
</evidence>
<keyword evidence="4 10" id="KW-0547">Nucleotide-binding</keyword>
<dbReference type="InterPro" id="IPR014729">
    <property type="entry name" value="Rossmann-like_a/b/a_fold"/>
</dbReference>
<dbReference type="GO" id="GO:0005524">
    <property type="term" value="F:ATP binding"/>
    <property type="evidence" value="ECO:0007669"/>
    <property type="project" value="UniProtKB-KW"/>
</dbReference>
<dbReference type="PANTHER" id="PTHR43326:SF1">
    <property type="entry name" value="METHIONINE--TRNA LIGASE, MITOCHONDRIAL"/>
    <property type="match status" value="1"/>
</dbReference>
<gene>
    <name evidence="14" type="primary">MSM1</name>
    <name evidence="14" type="ORF">LTR25_008966</name>
</gene>
<dbReference type="Gene3D" id="3.40.50.620">
    <property type="entry name" value="HUPs"/>
    <property type="match status" value="1"/>
</dbReference>
<comment type="caution">
    <text evidence="14">The sequence shown here is derived from an EMBL/GenBank/DDBJ whole genome shotgun (WGS) entry which is preliminary data.</text>
</comment>
<feature type="domain" description="Methionyl/Leucyl tRNA synthetase" evidence="12">
    <location>
        <begin position="56"/>
        <end position="423"/>
    </location>
</feature>
<dbReference type="AlphaFoldDB" id="A0AAV9Q044"/>
<evidence type="ECO:0000256" key="1">
    <source>
        <dbReference type="ARBA" id="ARBA00005594"/>
    </source>
</evidence>
<evidence type="ECO:0000256" key="11">
    <source>
        <dbReference type="SAM" id="MobiDB-lite"/>
    </source>
</evidence>
<dbReference type="GO" id="GO:0004825">
    <property type="term" value="F:methionine-tRNA ligase activity"/>
    <property type="evidence" value="ECO:0007669"/>
    <property type="project" value="UniProtKB-EC"/>
</dbReference>
<dbReference type="Pfam" id="PF19303">
    <property type="entry name" value="Anticodon_3"/>
    <property type="match status" value="1"/>
</dbReference>
<dbReference type="InterPro" id="IPR009080">
    <property type="entry name" value="tRNAsynth_Ia_anticodon-bd"/>
</dbReference>
<evidence type="ECO:0000256" key="3">
    <source>
        <dbReference type="ARBA" id="ARBA00022598"/>
    </source>
</evidence>
<dbReference type="InterPro" id="IPR041872">
    <property type="entry name" value="Anticodon_Met"/>
</dbReference>
<keyword evidence="15" id="KW-1185">Reference proteome</keyword>
<evidence type="ECO:0000256" key="4">
    <source>
        <dbReference type="ARBA" id="ARBA00022741"/>
    </source>
</evidence>
<protein>
    <recommendedName>
        <fullName evidence="9">Probable methionine--tRNA ligase, mitochondrial</fullName>
        <ecNumber evidence="2">6.1.1.10</ecNumber>
    </recommendedName>
</protein>
<dbReference type="GO" id="GO:0005739">
    <property type="term" value="C:mitochondrion"/>
    <property type="evidence" value="ECO:0007669"/>
    <property type="project" value="UniProtKB-ARBA"/>
</dbReference>
<evidence type="ECO:0000259" key="13">
    <source>
        <dbReference type="Pfam" id="PF19303"/>
    </source>
</evidence>
<evidence type="ECO:0000256" key="5">
    <source>
        <dbReference type="ARBA" id="ARBA00022840"/>
    </source>
</evidence>
<dbReference type="EMBL" id="JAXLQG010000019">
    <property type="protein sequence ID" value="KAK5530388.1"/>
    <property type="molecule type" value="Genomic_DNA"/>
</dbReference>
<feature type="region of interest" description="Disordered" evidence="11">
    <location>
        <begin position="586"/>
        <end position="609"/>
    </location>
</feature>
<evidence type="ECO:0000256" key="10">
    <source>
        <dbReference type="RuleBase" id="RU363039"/>
    </source>
</evidence>
<evidence type="ECO:0000256" key="7">
    <source>
        <dbReference type="ARBA" id="ARBA00023146"/>
    </source>
</evidence>
<keyword evidence="7 10" id="KW-0030">Aminoacyl-tRNA synthetase</keyword>
<keyword evidence="6 10" id="KW-0648">Protein biosynthesis</keyword>
<dbReference type="GO" id="GO:0006431">
    <property type="term" value="P:methionyl-tRNA aminoacylation"/>
    <property type="evidence" value="ECO:0007669"/>
    <property type="project" value="InterPro"/>
</dbReference>
<dbReference type="InterPro" id="IPR015413">
    <property type="entry name" value="Methionyl/Leucyl_tRNA_Synth"/>
</dbReference>
<evidence type="ECO:0000256" key="9">
    <source>
        <dbReference type="ARBA" id="ARBA00068817"/>
    </source>
</evidence>
<evidence type="ECO:0000313" key="14">
    <source>
        <dbReference type="EMBL" id="KAK5530388.1"/>
    </source>
</evidence>
<dbReference type="Gene3D" id="1.10.730.10">
    <property type="entry name" value="Isoleucyl-tRNA Synthetase, Domain 1"/>
    <property type="match status" value="1"/>
</dbReference>
<dbReference type="FunFam" id="2.170.220.10:FF:000001">
    <property type="entry name" value="methionine--tRNA ligase, mitochondrial"/>
    <property type="match status" value="1"/>
</dbReference>
<evidence type="ECO:0000256" key="2">
    <source>
        <dbReference type="ARBA" id="ARBA00012838"/>
    </source>
</evidence>
<dbReference type="InterPro" id="IPR023457">
    <property type="entry name" value="Met-tRNA_synth_2"/>
</dbReference>
<dbReference type="PANTHER" id="PTHR43326">
    <property type="entry name" value="METHIONYL-TRNA SYNTHETASE"/>
    <property type="match status" value="1"/>
</dbReference>
<dbReference type="Pfam" id="PF09334">
    <property type="entry name" value="tRNA-synt_1g"/>
    <property type="match status" value="1"/>
</dbReference>
<keyword evidence="3 10" id="KW-0436">Ligase</keyword>
<dbReference type="InterPro" id="IPR014758">
    <property type="entry name" value="Met-tRNA_synth"/>
</dbReference>
<evidence type="ECO:0000313" key="15">
    <source>
        <dbReference type="Proteomes" id="UP001345827"/>
    </source>
</evidence>
<sequence>MLGLEHRARSFFLQCRASARCSYPRAYPVNRNVQRRAFADAVESSPSKDIEKKKPYYVTSPIFYVNSAPHVGHLYTLVLTDILKRWAQLCGDEKATLLTGTDEHGMKIQKAAQKANTDVKLFCDHHAEQFKTLCNAANISYDRFIRTTDTDHKAAVEHVWNELNHAGYIYEANHEGWYCVSDETFYPETQVHRILDPSTGETKIVSIETGKEVEWTSETNYHFKLSAFRDKLLEHYGRAPTAIIPKQRMAFVMKEIESGLTDLSISRPSSRLSWGIRVPGDDSQTIYVWLDALINYLTMTGYPSKSSKDQDWIWPPDCQVIGKDIIRFHTIYWPAFLVALGLPVTRKFLSHAHWTMNNEKMSKSAGNGVNPFLAMDRYGVDTIRFYMAYNGGIVDDAMYENSRVAETYKHVLRDGLGNLLQRVFKSKQFNVRETVRIVAGNKDLLELLSQENLDESDLDLQPLYENITAFSRQVAAVRARTEKAMDEPNPRTTAHHIVELIRNTNKYFHNSALWRRIDSTNPNELQLAHYGVYMTAEAIRIIAILLQPFMPDKMKEALDTMEVAESKRTFEHAQLGADFTYGCLPPEPEPDRKKRKSGEGLFPVLLSDH</sequence>
<evidence type="ECO:0000256" key="8">
    <source>
        <dbReference type="ARBA" id="ARBA00047364"/>
    </source>
</evidence>
<comment type="catalytic activity">
    <reaction evidence="8">
        <text>tRNA(Met) + L-methionine + ATP = L-methionyl-tRNA(Met) + AMP + diphosphate</text>
        <dbReference type="Rhea" id="RHEA:13481"/>
        <dbReference type="Rhea" id="RHEA-COMP:9667"/>
        <dbReference type="Rhea" id="RHEA-COMP:9698"/>
        <dbReference type="ChEBI" id="CHEBI:30616"/>
        <dbReference type="ChEBI" id="CHEBI:33019"/>
        <dbReference type="ChEBI" id="CHEBI:57844"/>
        <dbReference type="ChEBI" id="CHEBI:78442"/>
        <dbReference type="ChEBI" id="CHEBI:78530"/>
        <dbReference type="ChEBI" id="CHEBI:456215"/>
        <dbReference type="EC" id="6.1.1.10"/>
    </reaction>
</comment>